<evidence type="ECO:0000313" key="2">
    <source>
        <dbReference type="EMBL" id="MCH79497.1"/>
    </source>
</evidence>
<dbReference type="CDD" id="cd06222">
    <property type="entry name" value="RNase_H_like"/>
    <property type="match status" value="1"/>
</dbReference>
<name>A0A392LX04_9FABA</name>
<dbReference type="GO" id="GO:0032259">
    <property type="term" value="P:methylation"/>
    <property type="evidence" value="ECO:0007669"/>
    <property type="project" value="UniProtKB-KW"/>
</dbReference>
<dbReference type="GO" id="GO:0004523">
    <property type="term" value="F:RNA-DNA hybrid ribonuclease activity"/>
    <property type="evidence" value="ECO:0007669"/>
    <property type="project" value="InterPro"/>
</dbReference>
<dbReference type="InterPro" id="IPR044730">
    <property type="entry name" value="RNase_H-like_dom_plant"/>
</dbReference>
<dbReference type="GO" id="GO:0008168">
    <property type="term" value="F:methyltransferase activity"/>
    <property type="evidence" value="ECO:0007669"/>
    <property type="project" value="UniProtKB-KW"/>
</dbReference>
<dbReference type="InterPro" id="IPR053151">
    <property type="entry name" value="RNase_H-like"/>
</dbReference>
<organism evidence="2 3">
    <name type="scientific">Trifolium medium</name>
    <dbReference type="NCBI Taxonomy" id="97028"/>
    <lineage>
        <taxon>Eukaryota</taxon>
        <taxon>Viridiplantae</taxon>
        <taxon>Streptophyta</taxon>
        <taxon>Embryophyta</taxon>
        <taxon>Tracheophyta</taxon>
        <taxon>Spermatophyta</taxon>
        <taxon>Magnoliopsida</taxon>
        <taxon>eudicotyledons</taxon>
        <taxon>Gunneridae</taxon>
        <taxon>Pentapetalae</taxon>
        <taxon>rosids</taxon>
        <taxon>fabids</taxon>
        <taxon>Fabales</taxon>
        <taxon>Fabaceae</taxon>
        <taxon>Papilionoideae</taxon>
        <taxon>50 kb inversion clade</taxon>
        <taxon>NPAAA clade</taxon>
        <taxon>Hologalegina</taxon>
        <taxon>IRL clade</taxon>
        <taxon>Trifolieae</taxon>
        <taxon>Trifolium</taxon>
    </lineage>
</organism>
<evidence type="ECO:0000313" key="3">
    <source>
        <dbReference type="Proteomes" id="UP000265520"/>
    </source>
</evidence>
<reference evidence="2 3" key="1">
    <citation type="journal article" date="2018" name="Front. Plant Sci.">
        <title>Red Clover (Trifolium pratense) and Zigzag Clover (T. medium) - A Picture of Genomic Similarities and Differences.</title>
        <authorList>
            <person name="Dluhosova J."/>
            <person name="Istvanek J."/>
            <person name="Nedelnik J."/>
            <person name="Repkova J."/>
        </authorList>
    </citation>
    <scope>NUCLEOTIDE SEQUENCE [LARGE SCALE GENOMIC DNA]</scope>
    <source>
        <strain evidence="3">cv. 10/8</strain>
        <tissue evidence="2">Leaf</tissue>
    </source>
</reference>
<dbReference type="InterPro" id="IPR002156">
    <property type="entry name" value="RNaseH_domain"/>
</dbReference>
<comment type="caution">
    <text evidence="2">The sequence shown here is derived from an EMBL/GenBank/DDBJ whole genome shotgun (WGS) entry which is preliminary data.</text>
</comment>
<dbReference type="EMBL" id="LXQA010000146">
    <property type="protein sequence ID" value="MCH79497.1"/>
    <property type="molecule type" value="Genomic_DNA"/>
</dbReference>
<evidence type="ECO:0000259" key="1">
    <source>
        <dbReference type="Pfam" id="PF13456"/>
    </source>
</evidence>
<dbReference type="AlphaFoldDB" id="A0A392LX04"/>
<dbReference type="InterPro" id="IPR036397">
    <property type="entry name" value="RNaseH_sf"/>
</dbReference>
<proteinExistence type="predicted"/>
<sequence>MITTQWLLKGLTCCEKLGWGLVAYDQPNSVYISACRNESIEIDPLLAEVLGIRWGLQTAKDLNWPTVTIVSDAEVVVKCINSKAHVAAIDHIVQDCRVLLLDFHDPNVMFVKRDLNIVAHSLVNLSKQAGCRTWSGSIPTQVNFASVVTHVSFN</sequence>
<dbReference type="Proteomes" id="UP000265520">
    <property type="component" value="Unassembled WGS sequence"/>
</dbReference>
<protein>
    <submittedName>
        <fullName evidence="2">Isoflavone-7-O-methyltransferase</fullName>
    </submittedName>
</protein>
<dbReference type="SUPFAM" id="SSF53098">
    <property type="entry name" value="Ribonuclease H-like"/>
    <property type="match status" value="1"/>
</dbReference>
<accession>A0A392LX04</accession>
<dbReference type="PANTHER" id="PTHR47723">
    <property type="entry name" value="OS05G0353850 PROTEIN"/>
    <property type="match status" value="1"/>
</dbReference>
<dbReference type="Gene3D" id="3.30.420.10">
    <property type="entry name" value="Ribonuclease H-like superfamily/Ribonuclease H"/>
    <property type="match status" value="1"/>
</dbReference>
<keyword evidence="2" id="KW-0489">Methyltransferase</keyword>
<dbReference type="InterPro" id="IPR012337">
    <property type="entry name" value="RNaseH-like_sf"/>
</dbReference>
<feature type="domain" description="RNase H type-1" evidence="1">
    <location>
        <begin position="20"/>
        <end position="124"/>
    </location>
</feature>
<dbReference type="PANTHER" id="PTHR47723:SF21">
    <property type="entry name" value="POLYNUCLEOTIDYL TRANSFERASE, RIBONUCLEASE H-LIKE SUPERFAMILY PROTEIN"/>
    <property type="match status" value="1"/>
</dbReference>
<keyword evidence="3" id="KW-1185">Reference proteome</keyword>
<gene>
    <name evidence="2" type="ORF">A2U01_0000247</name>
</gene>
<dbReference type="GO" id="GO:0003676">
    <property type="term" value="F:nucleic acid binding"/>
    <property type="evidence" value="ECO:0007669"/>
    <property type="project" value="InterPro"/>
</dbReference>
<dbReference type="Pfam" id="PF13456">
    <property type="entry name" value="RVT_3"/>
    <property type="match status" value="1"/>
</dbReference>
<keyword evidence="2" id="KW-0808">Transferase</keyword>